<protein>
    <submittedName>
        <fullName evidence="2">CpaE-like protein</fullName>
    </submittedName>
</protein>
<dbReference type="HOGENOM" id="CLU_042654_1_0_11"/>
<dbReference type="eggNOG" id="COG0455">
    <property type="taxonomic scope" value="Bacteria"/>
</dbReference>
<sequence length="339" mass="35422">MSGVQQEAIVVAVEDPVLHPEAMHVAAATGRPVVETCVPAEVVRASRSASAVLVDAATAAVFTHERRDRVFFLGLDPGPVDWRRAMECHAEHAFLLPAQAPELLATLGRHNRARGTARTIGVMGVCGGAGTSVLAASIALTGAPALLIDAVLYGGADLLLGIENTPGARWQDLNLGDGFVGASDLWQALPHTKSEVAVLTSARTTMADGFSLDPARVSSAVECAQTGDNLVVVDTCDAAVLGLCDLVALVIPAEVRAVAAATTLAAQLKAQRIHPIGVLRHRGWSGMDADEVERVAQLPIVGEVAHVPRLAKTVETQGLRSIPRPLTKVALDVMDELNV</sequence>
<gene>
    <name evidence="2" type="ORF">HMPREF9997_00482</name>
</gene>
<dbReference type="OrthoDB" id="3252838at2"/>
<dbReference type="SUPFAM" id="SSF52540">
    <property type="entry name" value="P-loop containing nucleoside triphosphate hydrolases"/>
    <property type="match status" value="1"/>
</dbReference>
<feature type="domain" description="Rv3660c-like CheY-like N-terminal" evidence="1">
    <location>
        <begin position="13"/>
        <end position="112"/>
    </location>
</feature>
<dbReference type="AlphaFoldDB" id="L1MLC8"/>
<reference evidence="2 3" key="1">
    <citation type="submission" date="2012-05" db="EMBL/GenBank/DDBJ databases">
        <authorList>
            <person name="Weinstock G."/>
            <person name="Sodergren E."/>
            <person name="Lobos E.A."/>
            <person name="Fulton L."/>
            <person name="Fulton R."/>
            <person name="Courtney L."/>
            <person name="Fronick C."/>
            <person name="O'Laughlin M."/>
            <person name="Godfrey J."/>
            <person name="Wilson R.M."/>
            <person name="Miner T."/>
            <person name="Farmer C."/>
            <person name="Delehaunty K."/>
            <person name="Cordes M."/>
            <person name="Minx P."/>
            <person name="Tomlinson C."/>
            <person name="Chen J."/>
            <person name="Wollam A."/>
            <person name="Pepin K.H."/>
            <person name="Bhonagiri V."/>
            <person name="Zhang X."/>
            <person name="Suruliraj S."/>
            <person name="Warren W."/>
            <person name="Mitreva M."/>
            <person name="Mardis E.R."/>
            <person name="Wilson R.K."/>
        </authorList>
    </citation>
    <scope>NUCLEOTIDE SEQUENCE [LARGE SCALE GENOMIC DNA]</scope>
    <source>
        <strain evidence="2 3">F0235</strain>
    </source>
</reference>
<dbReference type="RefSeq" id="WP_006062733.1">
    <property type="nucleotide sequence ID" value="NZ_KB290827.1"/>
</dbReference>
<dbReference type="PATRIC" id="fig|1035195.3.peg.436"/>
<dbReference type="Pfam" id="PF26563">
    <property type="entry name" value="Rv3660c_N"/>
    <property type="match status" value="1"/>
</dbReference>
<comment type="caution">
    <text evidence="2">The sequence shown here is derived from an EMBL/GenBank/DDBJ whole genome shotgun (WGS) entry which is preliminary data.</text>
</comment>
<evidence type="ECO:0000313" key="2">
    <source>
        <dbReference type="EMBL" id="EKX91820.1"/>
    </source>
</evidence>
<organism evidence="2 3">
    <name type="scientific">Corynebacterium durum F0235</name>
    <dbReference type="NCBI Taxonomy" id="1035195"/>
    <lineage>
        <taxon>Bacteria</taxon>
        <taxon>Bacillati</taxon>
        <taxon>Actinomycetota</taxon>
        <taxon>Actinomycetes</taxon>
        <taxon>Mycobacteriales</taxon>
        <taxon>Corynebacteriaceae</taxon>
        <taxon>Corynebacterium</taxon>
    </lineage>
</organism>
<dbReference type="InterPro" id="IPR059050">
    <property type="entry name" value="Rv3660c_N"/>
</dbReference>
<dbReference type="Gene3D" id="3.40.50.300">
    <property type="entry name" value="P-loop containing nucleotide triphosphate hydrolases"/>
    <property type="match status" value="1"/>
</dbReference>
<proteinExistence type="predicted"/>
<name>L1MLC8_9CORY</name>
<dbReference type="NCBIfam" id="TIGR03815">
    <property type="entry name" value="CpaE_hom_Actino"/>
    <property type="match status" value="1"/>
</dbReference>
<evidence type="ECO:0000259" key="1">
    <source>
        <dbReference type="Pfam" id="PF26563"/>
    </source>
</evidence>
<evidence type="ECO:0000313" key="3">
    <source>
        <dbReference type="Proteomes" id="UP000010445"/>
    </source>
</evidence>
<keyword evidence="3" id="KW-1185">Reference proteome</keyword>
<dbReference type="InterPro" id="IPR027417">
    <property type="entry name" value="P-loop_NTPase"/>
</dbReference>
<dbReference type="EMBL" id="AMEM01000009">
    <property type="protein sequence ID" value="EKX91820.1"/>
    <property type="molecule type" value="Genomic_DNA"/>
</dbReference>
<dbReference type="STRING" id="1035195.HMPREF9997_00482"/>
<dbReference type="Proteomes" id="UP000010445">
    <property type="component" value="Unassembled WGS sequence"/>
</dbReference>
<accession>L1MLC8</accession>
<dbReference type="InterPro" id="IPR022521">
    <property type="entry name" value="Rv3660c"/>
</dbReference>